<sequence length="279" mass="32498">MNPIEQLLTDYNKSQRLIRLILAEPSLRFKFVILLPAYEQLSILPTPCESRTLIYTIQQRALGSALSHYCSSKVMLDTIWTSFVPKINMESFFLSDSNNFPFKDILIAPISETRYIDMIARMNMKEIWLKPRYWIPYITPSSNNLPTLSFYPLSGSDKIVEIVSIVRGACAYARQALLDYNNTFHLQTSNIIDTWIIPNFKLIYPNLLPGDPFPKKTRHTVAFIQPHFFEKIQPNLGLILFWIILVVLVKKFSFHVKFNNSIKKLKKKCLYLLKNLKTI</sequence>
<keyword evidence="2" id="KW-0934">Plastid</keyword>
<accession>A0A3R5U073</accession>
<keyword evidence="1" id="KW-0472">Membrane</keyword>
<dbReference type="GeneID" id="38947764"/>
<feature type="transmembrane region" description="Helical" evidence="1">
    <location>
        <begin position="236"/>
        <end position="258"/>
    </location>
</feature>
<evidence type="ECO:0000256" key="1">
    <source>
        <dbReference type="SAM" id="Phobius"/>
    </source>
</evidence>
<dbReference type="RefSeq" id="YP_009550709.1">
    <property type="nucleotide sequence ID" value="NC_040296.1"/>
</dbReference>
<dbReference type="AlphaFoldDB" id="A0A3R5U073"/>
<keyword evidence="1" id="KW-1133">Transmembrane helix</keyword>
<protein>
    <submittedName>
        <fullName evidence="2">Uncharacterized protein</fullName>
    </submittedName>
</protein>
<reference evidence="2" key="1">
    <citation type="journal article" date="2019" name="Genome Biol. Evol.">
        <title>Plastid Genomes and Proteins Illuminate the Evolution of Eustigmatophyte Algae and Their Bacterial Endosymbionts.</title>
        <authorList>
            <person name="Sevcikova T."/>
            <person name="Yurchenko T."/>
            <person name="Fawley K.P."/>
            <person name="Amaral R."/>
            <person name="Strnad H."/>
            <person name="Santos L.M."/>
            <person name="Fawley M.W."/>
            <person name="Elias M."/>
        </authorList>
    </citation>
    <scope>NUCLEOTIDE SEQUENCE</scope>
</reference>
<organism evidence="2">
    <name type="scientific">Eustigmatophyceae sp. Chic 10/23 P-6w</name>
    <dbReference type="NCBI Taxonomy" id="1446905"/>
    <lineage>
        <taxon>Eukaryota</taxon>
        <taxon>Sar</taxon>
        <taxon>Stramenopiles</taxon>
        <taxon>Ochrophyta</taxon>
        <taxon>Eustigmatophyceae</taxon>
    </lineage>
</organism>
<dbReference type="EMBL" id="MK281454">
    <property type="protein sequence ID" value="QAA11637.1"/>
    <property type="molecule type" value="Genomic_DNA"/>
</dbReference>
<proteinExistence type="predicted"/>
<gene>
    <name evidence="2" type="primary">orf279</name>
</gene>
<evidence type="ECO:0000313" key="2">
    <source>
        <dbReference type="EMBL" id="QAA11637.1"/>
    </source>
</evidence>
<name>A0A3R5U073_9STRA</name>
<keyword evidence="1" id="KW-0812">Transmembrane</keyword>
<geneLocation type="plastid" evidence="2"/>